<organism evidence="2 3">
    <name type="scientific">Streptomyces gossypii</name>
    <dbReference type="NCBI Taxonomy" id="2883101"/>
    <lineage>
        <taxon>Bacteria</taxon>
        <taxon>Bacillati</taxon>
        <taxon>Actinomycetota</taxon>
        <taxon>Actinomycetes</taxon>
        <taxon>Kitasatosporales</taxon>
        <taxon>Streptomycetaceae</taxon>
        <taxon>Streptomyces</taxon>
    </lineage>
</organism>
<dbReference type="InterPro" id="IPR029058">
    <property type="entry name" value="AB_hydrolase_fold"/>
</dbReference>
<protein>
    <submittedName>
        <fullName evidence="2">Alpha/beta hydrolase</fullName>
    </submittedName>
</protein>
<dbReference type="Proteomes" id="UP001156389">
    <property type="component" value="Unassembled WGS sequence"/>
</dbReference>
<proteinExistence type="predicted"/>
<keyword evidence="2" id="KW-0378">Hydrolase</keyword>
<keyword evidence="3" id="KW-1185">Reference proteome</keyword>
<evidence type="ECO:0000313" key="2">
    <source>
        <dbReference type="EMBL" id="MCT2588455.1"/>
    </source>
</evidence>
<dbReference type="InterPro" id="IPR000073">
    <property type="entry name" value="AB_hydrolase_1"/>
</dbReference>
<accession>A0ABT2JKQ8</accession>
<comment type="caution">
    <text evidence="2">The sequence shown here is derived from an EMBL/GenBank/DDBJ whole genome shotgun (WGS) entry which is preliminary data.</text>
</comment>
<sequence>MESTLPNPPRAAARRHPAARLTLQAAGLPLSALLSHPPGGAAPRAVIVALHGGGMHAGYFDAPAHPPSSLLALGAQLGYTVLAIDRPGYGPYASRLPLGQTLAEQTRTLQAALADFTARHECGGGLLLLAHSFGGKLALCAAAAGTPGLLGLDISGCGLRYTARPGAGPPRRHRGNWGPLGLYPPGTFTPQGTPAAPMPPREEAELGRWPRQFTALAPRIRVPVRFTFAQHEKRWRHGETEAAELAARLPAAPHVTVDLQRDAGHNISLGLTARSYHLRAAAFLEDCLARARPRV</sequence>
<feature type="domain" description="AB hydrolase-1" evidence="1">
    <location>
        <begin position="47"/>
        <end position="266"/>
    </location>
</feature>
<dbReference type="RefSeq" id="WP_260215365.1">
    <property type="nucleotide sequence ID" value="NZ_JAJAGO010000001.1"/>
</dbReference>
<evidence type="ECO:0000313" key="3">
    <source>
        <dbReference type="Proteomes" id="UP001156389"/>
    </source>
</evidence>
<dbReference type="Gene3D" id="3.40.50.1820">
    <property type="entry name" value="alpha/beta hydrolase"/>
    <property type="match status" value="1"/>
</dbReference>
<dbReference type="Pfam" id="PF12697">
    <property type="entry name" value="Abhydrolase_6"/>
    <property type="match status" value="1"/>
</dbReference>
<reference evidence="2 3" key="1">
    <citation type="submission" date="2021-10" db="EMBL/GenBank/DDBJ databases">
        <title>Streptomyces gossypii sp. nov., isolated from soil collected from cotton field.</title>
        <authorList>
            <person name="Ge X."/>
            <person name="Chen X."/>
            <person name="Liu W."/>
        </authorList>
    </citation>
    <scope>NUCLEOTIDE SEQUENCE [LARGE SCALE GENOMIC DNA]</scope>
    <source>
        <strain evidence="2 3">N2-109</strain>
    </source>
</reference>
<evidence type="ECO:0000259" key="1">
    <source>
        <dbReference type="Pfam" id="PF12697"/>
    </source>
</evidence>
<dbReference type="SUPFAM" id="SSF53474">
    <property type="entry name" value="alpha/beta-Hydrolases"/>
    <property type="match status" value="1"/>
</dbReference>
<dbReference type="GO" id="GO:0016787">
    <property type="term" value="F:hydrolase activity"/>
    <property type="evidence" value="ECO:0007669"/>
    <property type="project" value="UniProtKB-KW"/>
</dbReference>
<name>A0ABT2JKQ8_9ACTN</name>
<gene>
    <name evidence="2" type="ORF">LHJ74_00590</name>
</gene>
<dbReference type="EMBL" id="JAJAGO010000001">
    <property type="protein sequence ID" value="MCT2588455.1"/>
    <property type="molecule type" value="Genomic_DNA"/>
</dbReference>